<feature type="non-terminal residue" evidence="4">
    <location>
        <position position="269"/>
    </location>
</feature>
<keyword evidence="1" id="KW-0489">Methyltransferase</keyword>
<accession>X0UR30</accession>
<dbReference type="EMBL" id="BARS01023896">
    <property type="protein sequence ID" value="GAG01697.1"/>
    <property type="molecule type" value="Genomic_DNA"/>
</dbReference>
<protein>
    <recommendedName>
        <fullName evidence="3">DNA methylase N-4/N-6 domain-containing protein</fullName>
    </recommendedName>
</protein>
<dbReference type="AlphaFoldDB" id="X0UR30"/>
<proteinExistence type="predicted"/>
<dbReference type="Gene3D" id="1.10.260.40">
    <property type="entry name" value="lambda repressor-like DNA-binding domains"/>
    <property type="match status" value="1"/>
</dbReference>
<sequence>VGGAFYLTLGWQCVAEIKIIFNKYGSLRLKNWIIWYRQDGWKGDKGFGQSHEHILYFIKDNVPLFDLEEFGKHIRERRLEKGYKTVSDLMEAMGIYKKIKRKNGTEDYRSGNGFVESGKKRPSLKELNLLHQLLGLDKKYSIYLEPVYRDKLSIKDYLNEQRLKKGLSFSEIDKALGRAVGGAASSSAIMGGSKLTVIPSPNHYKLLKELLDLDNRFDDLINQFNIKFNKTDVCDDVWLTPKSEKKRLGHPTQKPEALFRRIINASSNE</sequence>
<feature type="non-terminal residue" evidence="4">
    <location>
        <position position="1"/>
    </location>
</feature>
<organism evidence="4">
    <name type="scientific">marine sediment metagenome</name>
    <dbReference type="NCBI Taxonomy" id="412755"/>
    <lineage>
        <taxon>unclassified sequences</taxon>
        <taxon>metagenomes</taxon>
        <taxon>ecological metagenomes</taxon>
    </lineage>
</organism>
<dbReference type="GO" id="GO:0008170">
    <property type="term" value="F:N-methyltransferase activity"/>
    <property type="evidence" value="ECO:0007669"/>
    <property type="project" value="InterPro"/>
</dbReference>
<gene>
    <name evidence="4" type="ORF">S01H1_38010</name>
</gene>
<dbReference type="SUPFAM" id="SSF53335">
    <property type="entry name" value="S-adenosyl-L-methionine-dependent methyltransferases"/>
    <property type="match status" value="1"/>
</dbReference>
<evidence type="ECO:0000259" key="3">
    <source>
        <dbReference type="Pfam" id="PF01555"/>
    </source>
</evidence>
<dbReference type="InterPro" id="IPR002941">
    <property type="entry name" value="DNA_methylase_N4/N6"/>
</dbReference>
<comment type="caution">
    <text evidence="4">The sequence shown here is derived from an EMBL/GenBank/DDBJ whole genome shotgun (WGS) entry which is preliminary data.</text>
</comment>
<dbReference type="Pfam" id="PF01555">
    <property type="entry name" value="N6_N4_Mtase"/>
    <property type="match status" value="1"/>
</dbReference>
<dbReference type="GO" id="GO:0032259">
    <property type="term" value="P:methylation"/>
    <property type="evidence" value="ECO:0007669"/>
    <property type="project" value="UniProtKB-KW"/>
</dbReference>
<feature type="domain" description="DNA methylase N-4/N-6" evidence="3">
    <location>
        <begin position="2"/>
        <end position="269"/>
    </location>
</feature>
<evidence type="ECO:0000256" key="2">
    <source>
        <dbReference type="ARBA" id="ARBA00022679"/>
    </source>
</evidence>
<dbReference type="GO" id="GO:0003677">
    <property type="term" value="F:DNA binding"/>
    <property type="evidence" value="ECO:0007669"/>
    <property type="project" value="InterPro"/>
</dbReference>
<dbReference type="InterPro" id="IPR029063">
    <property type="entry name" value="SAM-dependent_MTases_sf"/>
</dbReference>
<name>X0UR30_9ZZZZ</name>
<dbReference type="Gene3D" id="3.40.50.150">
    <property type="entry name" value="Vaccinia Virus protein VP39"/>
    <property type="match status" value="1"/>
</dbReference>
<evidence type="ECO:0000313" key="4">
    <source>
        <dbReference type="EMBL" id="GAG01697.1"/>
    </source>
</evidence>
<keyword evidence="2" id="KW-0808">Transferase</keyword>
<dbReference type="InterPro" id="IPR010982">
    <property type="entry name" value="Lambda_DNA-bd_dom_sf"/>
</dbReference>
<evidence type="ECO:0000256" key="1">
    <source>
        <dbReference type="ARBA" id="ARBA00022603"/>
    </source>
</evidence>
<reference evidence="4" key="1">
    <citation type="journal article" date="2014" name="Front. Microbiol.">
        <title>High frequency of phylogenetically diverse reductive dehalogenase-homologous genes in deep subseafloor sedimentary metagenomes.</title>
        <authorList>
            <person name="Kawai M."/>
            <person name="Futagami T."/>
            <person name="Toyoda A."/>
            <person name="Takaki Y."/>
            <person name="Nishi S."/>
            <person name="Hori S."/>
            <person name="Arai W."/>
            <person name="Tsubouchi T."/>
            <person name="Morono Y."/>
            <person name="Uchiyama I."/>
            <person name="Ito T."/>
            <person name="Fujiyama A."/>
            <person name="Inagaki F."/>
            <person name="Takami H."/>
        </authorList>
    </citation>
    <scope>NUCLEOTIDE SEQUENCE</scope>
    <source>
        <strain evidence="4">Expedition CK06-06</strain>
    </source>
</reference>